<name>A0ABV9LCP9_9ACTN</name>
<protein>
    <submittedName>
        <fullName evidence="3">SGNH/GDSL hydrolase family protein</fullName>
    </submittedName>
</protein>
<feature type="chain" id="PRO_5047146280" evidence="2">
    <location>
        <begin position="30"/>
        <end position="337"/>
    </location>
</feature>
<dbReference type="PANTHER" id="PTHR45648:SF22">
    <property type="entry name" value="GDSL LIPASE_ACYLHYDROLASE FAMILY PROTEIN (AFU_ORTHOLOGUE AFUA_4G14700)"/>
    <property type="match status" value="1"/>
</dbReference>
<dbReference type="PANTHER" id="PTHR45648">
    <property type="entry name" value="GDSL LIPASE/ACYLHYDROLASE FAMILY PROTEIN (AFU_ORTHOLOGUE AFUA_4G14700)"/>
    <property type="match status" value="1"/>
</dbReference>
<reference evidence="4" key="1">
    <citation type="journal article" date="2019" name="Int. J. Syst. Evol. Microbiol.">
        <title>The Global Catalogue of Microorganisms (GCM) 10K type strain sequencing project: providing services to taxonomists for standard genome sequencing and annotation.</title>
        <authorList>
            <consortium name="The Broad Institute Genomics Platform"/>
            <consortium name="The Broad Institute Genome Sequencing Center for Infectious Disease"/>
            <person name="Wu L."/>
            <person name="Ma J."/>
        </authorList>
    </citation>
    <scope>NUCLEOTIDE SEQUENCE [LARGE SCALE GENOMIC DNA]</scope>
    <source>
        <strain evidence="4">CCUG 62763</strain>
    </source>
</reference>
<evidence type="ECO:0000256" key="1">
    <source>
        <dbReference type="ARBA" id="ARBA00022801"/>
    </source>
</evidence>
<accession>A0ABV9LCP9</accession>
<evidence type="ECO:0000313" key="3">
    <source>
        <dbReference type="EMBL" id="MFC4691943.1"/>
    </source>
</evidence>
<keyword evidence="4" id="KW-1185">Reference proteome</keyword>
<dbReference type="SUPFAM" id="SSF52266">
    <property type="entry name" value="SGNH hydrolase"/>
    <property type="match status" value="1"/>
</dbReference>
<organism evidence="3 4">
    <name type="scientific">Geodermatophilus arenarius</name>
    <dbReference type="NCBI Taxonomy" id="1137990"/>
    <lineage>
        <taxon>Bacteria</taxon>
        <taxon>Bacillati</taxon>
        <taxon>Actinomycetota</taxon>
        <taxon>Actinomycetes</taxon>
        <taxon>Geodermatophilales</taxon>
        <taxon>Geodermatophilaceae</taxon>
        <taxon>Geodermatophilus</taxon>
    </lineage>
</organism>
<dbReference type="Proteomes" id="UP001596025">
    <property type="component" value="Unassembled WGS sequence"/>
</dbReference>
<keyword evidence="2" id="KW-0732">Signal</keyword>
<dbReference type="EMBL" id="JBHSGR010000001">
    <property type="protein sequence ID" value="MFC4691943.1"/>
    <property type="molecule type" value="Genomic_DNA"/>
</dbReference>
<gene>
    <name evidence="3" type="ORF">ACFO3M_00920</name>
</gene>
<keyword evidence="1 3" id="KW-0378">Hydrolase</keyword>
<feature type="signal peptide" evidence="2">
    <location>
        <begin position="1"/>
        <end position="29"/>
    </location>
</feature>
<dbReference type="GO" id="GO:0016787">
    <property type="term" value="F:hydrolase activity"/>
    <property type="evidence" value="ECO:0007669"/>
    <property type="project" value="UniProtKB-KW"/>
</dbReference>
<dbReference type="InterPro" id="IPR036514">
    <property type="entry name" value="SGNH_hydro_sf"/>
</dbReference>
<sequence length="337" mass="34828">MPTARRSARAAVLAAVLVPTVCASSAAAAAPGNRPGDQPTGPVREVVSFGDSWSDAGTFGYVFGTTPGEAWPQLLAAEYGADQEVNRLVTQGEDGAVLSEETVGGLNYAEGGAFVAPITDDPDGTPRPMTAQLEAFLDEHGSFDSHQLVTVWAGGNDILTYLAGDEEQAARFVVGDLTGEEIEQATDEVVAVARREADLVADVLAAGAKRVAVLNMIDLGITAEGPGIQAGGNALAGALTTTFNLALAEALPEDRRVRLVDVAGLFADVEASPAEYGFEVVDGDACTNAGFSCGPDAWVTPDADRTYAFAGYGHFTAATRELIAGFVHDEAAAAWHV</sequence>
<dbReference type="RefSeq" id="WP_387985158.1">
    <property type="nucleotide sequence ID" value="NZ_JBHSGR010000001.1"/>
</dbReference>
<dbReference type="Gene3D" id="3.40.50.1110">
    <property type="entry name" value="SGNH hydrolase"/>
    <property type="match status" value="1"/>
</dbReference>
<dbReference type="InterPro" id="IPR051058">
    <property type="entry name" value="GDSL_Est/Lipase"/>
</dbReference>
<dbReference type="Pfam" id="PF00657">
    <property type="entry name" value="Lipase_GDSL"/>
    <property type="match status" value="1"/>
</dbReference>
<comment type="caution">
    <text evidence="3">The sequence shown here is derived from an EMBL/GenBank/DDBJ whole genome shotgun (WGS) entry which is preliminary data.</text>
</comment>
<proteinExistence type="predicted"/>
<dbReference type="InterPro" id="IPR001087">
    <property type="entry name" value="GDSL"/>
</dbReference>
<evidence type="ECO:0000313" key="4">
    <source>
        <dbReference type="Proteomes" id="UP001596025"/>
    </source>
</evidence>
<evidence type="ECO:0000256" key="2">
    <source>
        <dbReference type="SAM" id="SignalP"/>
    </source>
</evidence>